<evidence type="ECO:0000256" key="7">
    <source>
        <dbReference type="ARBA" id="ARBA00023033"/>
    </source>
</evidence>
<dbReference type="InterPro" id="IPR017972">
    <property type="entry name" value="Cyt_P450_CS"/>
</dbReference>
<dbReference type="EMBL" id="BAABJM010000004">
    <property type="protein sequence ID" value="GAA5061297.1"/>
    <property type="molecule type" value="Genomic_DNA"/>
</dbReference>
<organism evidence="9 10">
    <name type="scientific">Nocardia callitridis</name>
    <dbReference type="NCBI Taxonomy" id="648753"/>
    <lineage>
        <taxon>Bacteria</taxon>
        <taxon>Bacillati</taxon>
        <taxon>Actinomycetota</taxon>
        <taxon>Actinomycetes</taxon>
        <taxon>Mycobacteriales</taxon>
        <taxon>Nocardiaceae</taxon>
        <taxon>Nocardia</taxon>
    </lineage>
</organism>
<evidence type="ECO:0000313" key="9">
    <source>
        <dbReference type="EMBL" id="GAA5061297.1"/>
    </source>
</evidence>
<gene>
    <name evidence="9" type="ORF">GCM10023318_43690</name>
</gene>
<proteinExistence type="inferred from homology"/>
<dbReference type="InterPro" id="IPR001128">
    <property type="entry name" value="Cyt_P450"/>
</dbReference>
<name>A0ABP9KPV7_9NOCA</name>
<keyword evidence="7 8" id="KW-0503">Monooxygenase</keyword>
<keyword evidence="10" id="KW-1185">Reference proteome</keyword>
<evidence type="ECO:0000256" key="1">
    <source>
        <dbReference type="ARBA" id="ARBA00001971"/>
    </source>
</evidence>
<dbReference type="Pfam" id="PF00067">
    <property type="entry name" value="p450"/>
    <property type="match status" value="1"/>
</dbReference>
<protein>
    <submittedName>
        <fullName evidence="9">Cytochrome P450</fullName>
    </submittedName>
</protein>
<evidence type="ECO:0000313" key="10">
    <source>
        <dbReference type="Proteomes" id="UP001500603"/>
    </source>
</evidence>
<dbReference type="PANTHER" id="PTHR46696:SF4">
    <property type="entry name" value="BIOTIN BIOSYNTHESIS CYTOCHROME P450"/>
    <property type="match status" value="1"/>
</dbReference>
<evidence type="ECO:0000256" key="3">
    <source>
        <dbReference type="ARBA" id="ARBA00022617"/>
    </source>
</evidence>
<dbReference type="InterPro" id="IPR036396">
    <property type="entry name" value="Cyt_P450_sf"/>
</dbReference>
<evidence type="ECO:0000256" key="6">
    <source>
        <dbReference type="ARBA" id="ARBA00023004"/>
    </source>
</evidence>
<evidence type="ECO:0000256" key="2">
    <source>
        <dbReference type="ARBA" id="ARBA00010617"/>
    </source>
</evidence>
<dbReference type="Proteomes" id="UP001500603">
    <property type="component" value="Unassembled WGS sequence"/>
</dbReference>
<keyword evidence="5 8" id="KW-0560">Oxidoreductase</keyword>
<dbReference type="SUPFAM" id="SSF48264">
    <property type="entry name" value="Cytochrome P450"/>
    <property type="match status" value="1"/>
</dbReference>
<dbReference type="InterPro" id="IPR002397">
    <property type="entry name" value="Cyt_P450_B"/>
</dbReference>
<dbReference type="Gene3D" id="1.10.630.10">
    <property type="entry name" value="Cytochrome P450"/>
    <property type="match status" value="1"/>
</dbReference>
<evidence type="ECO:0000256" key="8">
    <source>
        <dbReference type="RuleBase" id="RU000461"/>
    </source>
</evidence>
<evidence type="ECO:0000256" key="4">
    <source>
        <dbReference type="ARBA" id="ARBA00022723"/>
    </source>
</evidence>
<keyword evidence="6 8" id="KW-0408">Iron</keyword>
<dbReference type="PRINTS" id="PR00359">
    <property type="entry name" value="BP450"/>
</dbReference>
<comment type="caution">
    <text evidence="9">The sequence shown here is derived from an EMBL/GenBank/DDBJ whole genome shotgun (WGS) entry which is preliminary data.</text>
</comment>
<keyword evidence="3 8" id="KW-0349">Heme</keyword>
<accession>A0ABP9KPV7</accession>
<dbReference type="RefSeq" id="WP_345497469.1">
    <property type="nucleotide sequence ID" value="NZ_BAABJM010000004.1"/>
</dbReference>
<sequence>MTEIESVDFFTDQSLIADPYPYFDALRAKCPVLHTDAYGVVAVTGHEEAAAVYKDPDTFSSAISVGGPFPPLPFTPEGDDISDLLAQHRDSMPMSEHMITMDPPQHQYARSLLTRLITPRRLKENEQFVWRLADEQLDEFIDRGRSEFLEDYAKPFSLLVIADLLGVPEEDHDEFRLVLGGKPRPGARVGSLEKEALDHNPLQWLDDKFSTYLEERRAHPREDVLTGLATANYPDGSVPPIPEVVRSATFLFAAGQETTTKLLTAAVRVLAENPDIVEQLDADRSLIGDFVEEMLRMESPVKSDFRLVRKSTTLGGVDIAAGTTLMVCPGAVNRDPRRFDNPHQVRVDRDNVRDHIAFGRGPHTCPGGPLARVEGRVTIERLLDRLRNLRIDEDKHGPADARTYGYEPTYILRGMTDLHIVFDKAD</sequence>
<comment type="similarity">
    <text evidence="2 8">Belongs to the cytochrome P450 family.</text>
</comment>
<reference evidence="10" key="1">
    <citation type="journal article" date="2019" name="Int. J. Syst. Evol. Microbiol.">
        <title>The Global Catalogue of Microorganisms (GCM) 10K type strain sequencing project: providing services to taxonomists for standard genome sequencing and annotation.</title>
        <authorList>
            <consortium name="The Broad Institute Genomics Platform"/>
            <consortium name="The Broad Institute Genome Sequencing Center for Infectious Disease"/>
            <person name="Wu L."/>
            <person name="Ma J."/>
        </authorList>
    </citation>
    <scope>NUCLEOTIDE SEQUENCE [LARGE SCALE GENOMIC DNA]</scope>
    <source>
        <strain evidence="10">JCM 18298</strain>
    </source>
</reference>
<dbReference type="PROSITE" id="PS00086">
    <property type="entry name" value="CYTOCHROME_P450"/>
    <property type="match status" value="1"/>
</dbReference>
<dbReference type="PANTHER" id="PTHR46696">
    <property type="entry name" value="P450, PUTATIVE (EUROFUNG)-RELATED"/>
    <property type="match status" value="1"/>
</dbReference>
<evidence type="ECO:0000256" key="5">
    <source>
        <dbReference type="ARBA" id="ARBA00023002"/>
    </source>
</evidence>
<keyword evidence="4 8" id="KW-0479">Metal-binding</keyword>
<comment type="cofactor">
    <cofactor evidence="1">
        <name>heme</name>
        <dbReference type="ChEBI" id="CHEBI:30413"/>
    </cofactor>
</comment>